<keyword evidence="4" id="KW-1185">Reference proteome</keyword>
<keyword evidence="1" id="KW-0732">Signal</keyword>
<organism evidence="3 4">
    <name type="scientific">Psychroflexus salarius</name>
    <dbReference type="NCBI Taxonomy" id="1155689"/>
    <lineage>
        <taxon>Bacteria</taxon>
        <taxon>Pseudomonadati</taxon>
        <taxon>Bacteroidota</taxon>
        <taxon>Flavobacteriia</taxon>
        <taxon>Flavobacteriales</taxon>
        <taxon>Flavobacteriaceae</taxon>
        <taxon>Psychroflexus</taxon>
    </lineage>
</organism>
<name>A0A1M4SAE6_9FLAO</name>
<dbReference type="Pfam" id="PF07715">
    <property type="entry name" value="Plug"/>
    <property type="match status" value="1"/>
</dbReference>
<feature type="chain" id="PRO_5012138025" evidence="1">
    <location>
        <begin position="34"/>
        <end position="771"/>
    </location>
</feature>
<dbReference type="EMBL" id="FQTW01000001">
    <property type="protein sequence ID" value="SHE29148.1"/>
    <property type="molecule type" value="Genomic_DNA"/>
</dbReference>
<dbReference type="InterPro" id="IPR037066">
    <property type="entry name" value="Plug_dom_sf"/>
</dbReference>
<evidence type="ECO:0000313" key="4">
    <source>
        <dbReference type="Proteomes" id="UP000184462"/>
    </source>
</evidence>
<gene>
    <name evidence="3" type="ORF">SAMN05444278_10149</name>
</gene>
<reference evidence="3 4" key="1">
    <citation type="submission" date="2016-11" db="EMBL/GenBank/DDBJ databases">
        <authorList>
            <person name="Jaros S."/>
            <person name="Januszkiewicz K."/>
            <person name="Wedrychowicz H."/>
        </authorList>
    </citation>
    <scope>NUCLEOTIDE SEQUENCE [LARGE SCALE GENOMIC DNA]</scope>
    <source>
        <strain evidence="3 4">DSM 25661</strain>
    </source>
</reference>
<dbReference type="InterPro" id="IPR012910">
    <property type="entry name" value="Plug_dom"/>
</dbReference>
<dbReference type="STRING" id="1155689.SAMN05444278_10149"/>
<evidence type="ECO:0000259" key="2">
    <source>
        <dbReference type="Pfam" id="PF07715"/>
    </source>
</evidence>
<evidence type="ECO:0000256" key="1">
    <source>
        <dbReference type="SAM" id="SignalP"/>
    </source>
</evidence>
<sequence>MATNRIYLLPMMRINKLLFITFLIAFSLTNASAQSQNKSLKVVLESVAKQFSVHFNYTEDLVENKFVKPPRLNLGLHKIIDDLRQQTKLNFNKLDQTTYIISKRIIQDNNQVNLLNEVLLSAYLTKGISKQSDASIVIEPKQLSVLPGLVSQDAFQAIQYLPGISSVKQNLNNINVRGGTHDQNAFYWQGVRLYQTSHFFGMISSINPLLANKIQIYKTAAPANYNEGVSSVIDFKHDFSKPSNYSFQSSTNFLDASLSYQFNPSLNSKLMVAGRTSLTGFLDTPTYKEYSKKIFQSTDLNLLQQQNNIGLDITQKLRYYDFAFNYELVKNNFKFHLDGLIITNQLTYEETSTDIETKSNEISQSNALLSFQVDYNFSKKHHIQASANLSYYNLEAENRITERAQQLEQANLVLDYNLNITDHLSFNDWKFLSAFNYRNLGVRNNNISISPDAQQLTKNVLSSQALITEVVYKKSKFNFRLGNRLKLYSNYNQFIIEPRLHINYKISSTVNLMFNVEQKYQALYQRINLQQDFLGLENKRWALADENGQDLLQNLQTELDLSITKSNFQFNIKPFFKRVQQINSKSQGFQNQLETFQLFGNYESFGLESLWQYRIKENRFWLSYTYQSNKYNFSDFNPQRFPNNYDISHQINFGNSIEFNQLQLALGGTFFTGKPYTPINSSNGINPDGAINFLNPNTKNLENFLQLNFTAAYVINYKQSNITFGVALLNILGSNNNINRYFELNSTESDIIQFNTKSIGFTPNLFLNIKL</sequence>
<proteinExistence type="predicted"/>
<dbReference type="AlphaFoldDB" id="A0A1M4SAE6"/>
<keyword evidence="3" id="KW-0675">Receptor</keyword>
<feature type="signal peptide" evidence="1">
    <location>
        <begin position="1"/>
        <end position="33"/>
    </location>
</feature>
<dbReference type="Gene3D" id="2.170.130.10">
    <property type="entry name" value="TonB-dependent receptor, plug domain"/>
    <property type="match status" value="1"/>
</dbReference>
<protein>
    <submittedName>
        <fullName evidence="3">TonB-dependent Receptor Plug Domain</fullName>
    </submittedName>
</protein>
<dbReference type="SUPFAM" id="SSF56935">
    <property type="entry name" value="Porins"/>
    <property type="match status" value="1"/>
</dbReference>
<accession>A0A1M4SAE6</accession>
<dbReference type="Proteomes" id="UP000184462">
    <property type="component" value="Unassembled WGS sequence"/>
</dbReference>
<feature type="domain" description="TonB-dependent receptor plug" evidence="2">
    <location>
        <begin position="151"/>
        <end position="228"/>
    </location>
</feature>
<evidence type="ECO:0000313" key="3">
    <source>
        <dbReference type="EMBL" id="SHE29148.1"/>
    </source>
</evidence>